<evidence type="ECO:0000256" key="4">
    <source>
        <dbReference type="ARBA" id="ARBA00022989"/>
    </source>
</evidence>
<protein>
    <submittedName>
        <fullName evidence="7">ATP synthase I</fullName>
    </submittedName>
</protein>
<evidence type="ECO:0000256" key="2">
    <source>
        <dbReference type="ARBA" id="ARBA00022475"/>
    </source>
</evidence>
<organism evidence="7 8">
    <name type="scientific">Syntrophobotulus glycolicus (strain DSM 8271 / FlGlyR)</name>
    <dbReference type="NCBI Taxonomy" id="645991"/>
    <lineage>
        <taxon>Bacteria</taxon>
        <taxon>Bacillati</taxon>
        <taxon>Bacillota</taxon>
        <taxon>Clostridia</taxon>
        <taxon>Eubacteriales</taxon>
        <taxon>Desulfitobacteriaceae</taxon>
        <taxon>Syntrophobotulus</taxon>
    </lineage>
</organism>
<evidence type="ECO:0000313" key="7">
    <source>
        <dbReference type="EMBL" id="ADY57541.1"/>
    </source>
</evidence>
<feature type="transmembrane region" description="Helical" evidence="6">
    <location>
        <begin position="5"/>
        <end position="23"/>
    </location>
</feature>
<proteinExistence type="predicted"/>
<dbReference type="Pfam" id="PF03899">
    <property type="entry name" value="ATP-synt_I"/>
    <property type="match status" value="1"/>
</dbReference>
<evidence type="ECO:0000256" key="1">
    <source>
        <dbReference type="ARBA" id="ARBA00004651"/>
    </source>
</evidence>
<feature type="transmembrane region" description="Helical" evidence="6">
    <location>
        <begin position="29"/>
        <end position="50"/>
    </location>
</feature>
<feature type="transmembrane region" description="Helical" evidence="6">
    <location>
        <begin position="90"/>
        <end position="110"/>
    </location>
</feature>
<dbReference type="GO" id="GO:0005886">
    <property type="term" value="C:plasma membrane"/>
    <property type="evidence" value="ECO:0007669"/>
    <property type="project" value="UniProtKB-SubCell"/>
</dbReference>
<dbReference type="HOGENOM" id="CLU_163898_0_0_9"/>
<keyword evidence="8" id="KW-1185">Reference proteome</keyword>
<keyword evidence="3 6" id="KW-0812">Transmembrane</keyword>
<evidence type="ECO:0000256" key="3">
    <source>
        <dbReference type="ARBA" id="ARBA00022692"/>
    </source>
</evidence>
<dbReference type="AlphaFoldDB" id="F0T2B3"/>
<keyword evidence="2" id="KW-1003">Cell membrane</keyword>
<evidence type="ECO:0000313" key="8">
    <source>
        <dbReference type="Proteomes" id="UP000007488"/>
    </source>
</evidence>
<comment type="subcellular location">
    <subcellularLocation>
        <location evidence="1">Cell membrane</location>
        <topology evidence="1">Multi-pass membrane protein</topology>
    </subcellularLocation>
</comment>
<dbReference type="STRING" id="645991.Sgly_3278"/>
<dbReference type="RefSeq" id="WP_013626266.1">
    <property type="nucleotide sequence ID" value="NC_015172.1"/>
</dbReference>
<dbReference type="EMBL" id="CP002547">
    <property type="protein sequence ID" value="ADY57541.1"/>
    <property type="molecule type" value="Genomic_DNA"/>
</dbReference>
<name>F0T2B3_SYNGF</name>
<evidence type="ECO:0000256" key="6">
    <source>
        <dbReference type="SAM" id="Phobius"/>
    </source>
</evidence>
<gene>
    <name evidence="7" type="ordered locus">Sgly_3278</name>
</gene>
<dbReference type="KEGG" id="sgy:Sgly_3278"/>
<dbReference type="InterPro" id="IPR005598">
    <property type="entry name" value="ATP_synth_I"/>
</dbReference>
<accession>F0T2B3</accession>
<sequence>MSRRIAVILSSIVTSGVCFGILFTKYDPLIGFLIGFLTGMLNVQMLFRFTRKVMDKTMESALRAYMINLFSRLGFVSMVVAVVARFRQDWLLMLAGGIAVGVIIPLVLSIKNKNERG</sequence>
<keyword evidence="4 6" id="KW-1133">Transmembrane helix</keyword>
<reference evidence="7 8" key="1">
    <citation type="journal article" date="2011" name="Stand. Genomic Sci.">
        <title>Complete genome sequence of Syntrophobotulus glycolicus type strain (FlGlyR).</title>
        <authorList>
            <person name="Han C."/>
            <person name="Mwirichia R."/>
            <person name="Chertkov O."/>
            <person name="Held B."/>
            <person name="Lapidus A."/>
            <person name="Nolan M."/>
            <person name="Lucas S."/>
            <person name="Hammon N."/>
            <person name="Deshpande S."/>
            <person name="Cheng J.F."/>
            <person name="Tapia R."/>
            <person name="Goodwin L."/>
            <person name="Pitluck S."/>
            <person name="Huntemann M."/>
            <person name="Liolios K."/>
            <person name="Ivanova N."/>
            <person name="Pagani I."/>
            <person name="Mavromatis K."/>
            <person name="Ovchinikova G."/>
            <person name="Pati A."/>
            <person name="Chen A."/>
            <person name="Palaniappan K."/>
            <person name="Land M."/>
            <person name="Hauser L."/>
            <person name="Brambilla E.M."/>
            <person name="Rohde M."/>
            <person name="Spring S."/>
            <person name="Sikorski J."/>
            <person name="Goker M."/>
            <person name="Woyke T."/>
            <person name="Bristow J."/>
            <person name="Eisen J.A."/>
            <person name="Markowitz V."/>
            <person name="Hugenholtz P."/>
            <person name="Kyrpides N.C."/>
            <person name="Klenk H.P."/>
            <person name="Detter J.C."/>
        </authorList>
    </citation>
    <scope>NUCLEOTIDE SEQUENCE [LARGE SCALE GENOMIC DNA]</scope>
    <source>
        <strain evidence="8">DSM 8271 / FlGlyR</strain>
    </source>
</reference>
<reference evidence="8" key="2">
    <citation type="submission" date="2011-02" db="EMBL/GenBank/DDBJ databases">
        <title>The complete genome of Syntrophobotulus glycolicus DSM 8271.</title>
        <authorList>
            <person name="Lucas S."/>
            <person name="Copeland A."/>
            <person name="Lapidus A."/>
            <person name="Bruce D."/>
            <person name="Goodwin L."/>
            <person name="Pitluck S."/>
            <person name="Kyrpides N."/>
            <person name="Mavromatis K."/>
            <person name="Pagani I."/>
            <person name="Ivanova N."/>
            <person name="Mikhailova N."/>
            <person name="Chertkov O."/>
            <person name="Held B."/>
            <person name="Detter J.C."/>
            <person name="Tapia R."/>
            <person name="Han C."/>
            <person name="Land M."/>
            <person name="Hauser L."/>
            <person name="Markowitz V."/>
            <person name="Cheng J.-F."/>
            <person name="Hugenholtz P."/>
            <person name="Woyke T."/>
            <person name="Wu D."/>
            <person name="Spring S."/>
            <person name="Schroeder M."/>
            <person name="Brambilla E."/>
            <person name="Klenk H.-P."/>
            <person name="Eisen J.A."/>
        </authorList>
    </citation>
    <scope>NUCLEOTIDE SEQUENCE [LARGE SCALE GENOMIC DNA]</scope>
    <source>
        <strain evidence="8">DSM 8271 / FlGlyR</strain>
    </source>
</reference>
<dbReference type="Proteomes" id="UP000007488">
    <property type="component" value="Chromosome"/>
</dbReference>
<dbReference type="eggNOG" id="ENOG5033GV0">
    <property type="taxonomic scope" value="Bacteria"/>
</dbReference>
<evidence type="ECO:0000256" key="5">
    <source>
        <dbReference type="ARBA" id="ARBA00023136"/>
    </source>
</evidence>
<keyword evidence="5 6" id="KW-0472">Membrane</keyword>
<feature type="transmembrane region" description="Helical" evidence="6">
    <location>
        <begin position="62"/>
        <end position="84"/>
    </location>
</feature>